<feature type="region of interest" description="Disordered" evidence="1">
    <location>
        <begin position="283"/>
        <end position="351"/>
    </location>
</feature>
<feature type="compositionally biased region" description="Basic and acidic residues" evidence="1">
    <location>
        <begin position="283"/>
        <end position="294"/>
    </location>
</feature>
<keyword evidence="2" id="KW-1185">Reference proteome</keyword>
<feature type="region of interest" description="Disordered" evidence="1">
    <location>
        <begin position="160"/>
        <end position="210"/>
    </location>
</feature>
<evidence type="ECO:0000313" key="2">
    <source>
        <dbReference type="Proteomes" id="UP000813463"/>
    </source>
</evidence>
<dbReference type="Proteomes" id="UP000813463">
    <property type="component" value="Chromosome 3"/>
</dbReference>
<dbReference type="RefSeq" id="XP_056695488.1">
    <property type="nucleotide sequence ID" value="XM_056839510.1"/>
</dbReference>
<gene>
    <name evidence="3" type="primary">LOC110790417</name>
</gene>
<dbReference type="GeneID" id="110790417"/>
<organism evidence="2 3">
    <name type="scientific">Spinacia oleracea</name>
    <name type="common">Spinach</name>
    <dbReference type="NCBI Taxonomy" id="3562"/>
    <lineage>
        <taxon>Eukaryota</taxon>
        <taxon>Viridiplantae</taxon>
        <taxon>Streptophyta</taxon>
        <taxon>Embryophyta</taxon>
        <taxon>Tracheophyta</taxon>
        <taxon>Spermatophyta</taxon>
        <taxon>Magnoliopsida</taxon>
        <taxon>eudicotyledons</taxon>
        <taxon>Gunneridae</taxon>
        <taxon>Pentapetalae</taxon>
        <taxon>Caryophyllales</taxon>
        <taxon>Chenopodiaceae</taxon>
        <taxon>Chenopodioideae</taxon>
        <taxon>Anserineae</taxon>
        <taxon>Spinacia</taxon>
    </lineage>
</organism>
<feature type="compositionally biased region" description="Polar residues" evidence="1">
    <location>
        <begin position="333"/>
        <end position="345"/>
    </location>
</feature>
<feature type="compositionally biased region" description="Basic and acidic residues" evidence="1">
    <location>
        <begin position="371"/>
        <end position="383"/>
    </location>
</feature>
<sequence>MERGDEEAIASANICENTSKIEHMQSDEAENAVDSGQNATSTDEKTTIHILKNLSSKEDHIQNEKDDNAVVSGLHTNATEENISSKCSNVFNKEDHIQNEKDDNVVVSGLHTNATEENISKSEKTEKDVAETKQKTVTFGSPTVNEEILKNIVLECDSIRNEDIEEDNPNPEKDGEQEPVLQETSIDSTISIQKSVPENPTVEAENTRVPQPIERIRHTLKFTPEGVQKTTEEIPIKRKEKEKIVLRLKIPRKEKLNPMYAAYVPKVNEAEKLDISNEIKYSEKLEENTKEPQKVDVPQTTSTEKQNAETEPEKTEEKKEEIKADTLKLPPVTTHSNELEPSSLGTKPIIEENADDELEIAIQVAIAESLKNTDSKDGSKKENEDENSQTNEQEEVLVETDNEETDDEKADDDDDHKQRNENNEREKPRSAPRWENVKKSTLCPMEKKDSGEEEHDADDSTEGDENENTDGDDDENTDGDEDENTENDENKSENLKSPARYVGKKVEDEVEDPVEQNDEETDDDILLSQFKVATTEEKKKEKDATNKNEEEKDDKNVAKKGKGVVQKKAAKALGRRTPTEVA</sequence>
<name>A0ABM3RIP7_SPIOL</name>
<reference evidence="2" key="1">
    <citation type="journal article" date="2021" name="Nat. Commun.">
        <title>Genomic analyses provide insights into spinach domestication and the genetic basis of agronomic traits.</title>
        <authorList>
            <person name="Cai X."/>
            <person name="Sun X."/>
            <person name="Xu C."/>
            <person name="Sun H."/>
            <person name="Wang X."/>
            <person name="Ge C."/>
            <person name="Zhang Z."/>
            <person name="Wang Q."/>
            <person name="Fei Z."/>
            <person name="Jiao C."/>
            <person name="Wang Q."/>
        </authorList>
    </citation>
    <scope>NUCLEOTIDE SEQUENCE [LARGE SCALE GENOMIC DNA]</scope>
    <source>
        <strain evidence="2">cv. Varoflay</strain>
    </source>
</reference>
<feature type="region of interest" description="Disordered" evidence="1">
    <location>
        <begin position="1"/>
        <end position="47"/>
    </location>
</feature>
<feature type="compositionally biased region" description="Basic and acidic residues" evidence="1">
    <location>
        <begin position="415"/>
        <end position="429"/>
    </location>
</feature>
<accession>A0ABM3RIP7</accession>
<evidence type="ECO:0000256" key="1">
    <source>
        <dbReference type="SAM" id="MobiDB-lite"/>
    </source>
</evidence>
<feature type="compositionally biased region" description="Polar residues" evidence="1">
    <location>
        <begin position="182"/>
        <end position="198"/>
    </location>
</feature>
<protein>
    <submittedName>
        <fullName evidence="3">Uncharacterized protein</fullName>
    </submittedName>
</protein>
<feature type="compositionally biased region" description="Acidic residues" evidence="1">
    <location>
        <begin position="384"/>
        <end position="414"/>
    </location>
</feature>
<evidence type="ECO:0000313" key="3">
    <source>
        <dbReference type="RefSeq" id="XP_056695488.1"/>
    </source>
</evidence>
<feature type="compositionally biased region" description="Acidic residues" evidence="1">
    <location>
        <begin position="508"/>
        <end position="525"/>
    </location>
</feature>
<feature type="compositionally biased region" description="Acidic residues" evidence="1">
    <location>
        <begin position="451"/>
        <end position="487"/>
    </location>
</feature>
<feature type="compositionally biased region" description="Basic and acidic residues" evidence="1">
    <location>
        <begin position="306"/>
        <end position="326"/>
    </location>
</feature>
<feature type="compositionally biased region" description="Basic and acidic residues" evidence="1">
    <location>
        <begin position="534"/>
        <end position="557"/>
    </location>
</feature>
<feature type="region of interest" description="Disordered" evidence="1">
    <location>
        <begin position="369"/>
        <end position="582"/>
    </location>
</feature>
<reference evidence="3" key="2">
    <citation type="submission" date="2025-08" db="UniProtKB">
        <authorList>
            <consortium name="RefSeq"/>
        </authorList>
    </citation>
    <scope>IDENTIFICATION</scope>
    <source>
        <tissue evidence="3">Leaf</tissue>
    </source>
</reference>
<proteinExistence type="predicted"/>